<evidence type="ECO:0000256" key="5">
    <source>
        <dbReference type="ARBA" id="ARBA00022737"/>
    </source>
</evidence>
<dbReference type="GO" id="GO:0005929">
    <property type="term" value="C:cilium"/>
    <property type="evidence" value="ECO:0007669"/>
    <property type="project" value="TreeGrafter"/>
</dbReference>
<gene>
    <name evidence="14" type="ORF">NMOB1V02_LOCUS8901</name>
</gene>
<dbReference type="SMART" id="SM00365">
    <property type="entry name" value="LRR_SD22"/>
    <property type="match status" value="2"/>
</dbReference>
<proteinExistence type="inferred from homology"/>
<evidence type="ECO:0000256" key="1">
    <source>
        <dbReference type="ARBA" id="ARBA00003843"/>
    </source>
</evidence>
<dbReference type="AlphaFoldDB" id="A0A7R9BVY7"/>
<evidence type="ECO:0000256" key="2">
    <source>
        <dbReference type="ARBA" id="ARBA00004611"/>
    </source>
</evidence>
<comment type="subcellular location">
    <subcellularLocation>
        <location evidence="2">Cytoplasm</location>
        <location evidence="2">Cytoskeleton</location>
        <location evidence="2">Flagellum axoneme</location>
    </subcellularLocation>
</comment>
<dbReference type="InterPro" id="IPR032675">
    <property type="entry name" value="LRR_dom_sf"/>
</dbReference>
<dbReference type="EMBL" id="OA884752">
    <property type="protein sequence ID" value="CAD7281252.1"/>
    <property type="molecule type" value="Genomic_DNA"/>
</dbReference>
<keyword evidence="7" id="KW-0175">Coiled coil</keyword>
<organism evidence="14">
    <name type="scientific">Notodromas monacha</name>
    <dbReference type="NCBI Taxonomy" id="399045"/>
    <lineage>
        <taxon>Eukaryota</taxon>
        <taxon>Metazoa</taxon>
        <taxon>Ecdysozoa</taxon>
        <taxon>Arthropoda</taxon>
        <taxon>Crustacea</taxon>
        <taxon>Oligostraca</taxon>
        <taxon>Ostracoda</taxon>
        <taxon>Podocopa</taxon>
        <taxon>Podocopida</taxon>
        <taxon>Cypridocopina</taxon>
        <taxon>Cypridoidea</taxon>
        <taxon>Cyprididae</taxon>
        <taxon>Notodromas</taxon>
    </lineage>
</organism>
<sequence>MIYCILSIPRPEICLITNLWNFRNLKSLDLSNNLIQEICGLETLHKLQKLNLSFNYITKIQGLQTLTDIQDLSLYENKIEDMLQNGAFTEKIQIFRAV</sequence>
<keyword evidence="10" id="KW-0966">Cell projection</keyword>
<accession>A0A7R9BVY7</accession>
<dbReference type="InterPro" id="IPR001611">
    <property type="entry name" value="Leu-rich_rpt"/>
</dbReference>
<keyword evidence="8" id="KW-0969">Cilium</keyword>
<evidence type="ECO:0000256" key="3">
    <source>
        <dbReference type="ARBA" id="ARBA00022490"/>
    </source>
</evidence>
<dbReference type="Proteomes" id="UP000678499">
    <property type="component" value="Unassembled WGS sequence"/>
</dbReference>
<evidence type="ECO:0000256" key="6">
    <source>
        <dbReference type="ARBA" id="ARBA00022846"/>
    </source>
</evidence>
<evidence type="ECO:0000256" key="11">
    <source>
        <dbReference type="ARBA" id="ARBA00024433"/>
    </source>
</evidence>
<keyword evidence="4" id="KW-0433">Leucine-rich repeat</keyword>
<keyword evidence="15" id="KW-1185">Reference proteome</keyword>
<comment type="function">
    <text evidence="1">Cilium-specific protein required for cilia structures.</text>
</comment>
<evidence type="ECO:0000313" key="15">
    <source>
        <dbReference type="Proteomes" id="UP000678499"/>
    </source>
</evidence>
<dbReference type="PANTHER" id="PTHR45973">
    <property type="entry name" value="PROTEIN PHOSPHATASE 1 REGULATORY SUBUNIT SDS22-RELATED"/>
    <property type="match status" value="1"/>
</dbReference>
<evidence type="ECO:0000256" key="10">
    <source>
        <dbReference type="ARBA" id="ARBA00023273"/>
    </source>
</evidence>
<keyword evidence="9" id="KW-0206">Cytoskeleton</keyword>
<dbReference type="PROSITE" id="PS51450">
    <property type="entry name" value="LRR"/>
    <property type="match status" value="2"/>
</dbReference>
<dbReference type="Gene3D" id="3.80.10.10">
    <property type="entry name" value="Ribonuclease Inhibitor"/>
    <property type="match status" value="1"/>
</dbReference>
<evidence type="ECO:0000256" key="13">
    <source>
        <dbReference type="ARBA" id="ARBA00040950"/>
    </source>
</evidence>
<dbReference type="Pfam" id="PF12799">
    <property type="entry name" value="LRR_4"/>
    <property type="match status" value="1"/>
</dbReference>
<evidence type="ECO:0000313" key="14">
    <source>
        <dbReference type="EMBL" id="CAD7281252.1"/>
    </source>
</evidence>
<keyword evidence="3" id="KW-0963">Cytoplasm</keyword>
<evidence type="ECO:0000256" key="9">
    <source>
        <dbReference type="ARBA" id="ARBA00023212"/>
    </source>
</evidence>
<comment type="similarity">
    <text evidence="12">Belongs to the DRC3 family.</text>
</comment>
<dbReference type="OrthoDB" id="6373776at2759"/>
<reference evidence="14" key="1">
    <citation type="submission" date="2020-11" db="EMBL/GenBank/DDBJ databases">
        <authorList>
            <person name="Tran Van P."/>
        </authorList>
    </citation>
    <scope>NUCLEOTIDE SEQUENCE</scope>
</reference>
<evidence type="ECO:0000256" key="7">
    <source>
        <dbReference type="ARBA" id="ARBA00023054"/>
    </source>
</evidence>
<dbReference type="Pfam" id="PF00560">
    <property type="entry name" value="LRR_1"/>
    <property type="match status" value="1"/>
</dbReference>
<evidence type="ECO:0000256" key="8">
    <source>
        <dbReference type="ARBA" id="ARBA00023069"/>
    </source>
</evidence>
<name>A0A7R9BVY7_9CRUS</name>
<dbReference type="SUPFAM" id="SSF52058">
    <property type="entry name" value="L domain-like"/>
    <property type="match status" value="1"/>
</dbReference>
<evidence type="ECO:0000256" key="4">
    <source>
        <dbReference type="ARBA" id="ARBA00022614"/>
    </source>
</evidence>
<keyword evidence="6" id="KW-0282">Flagellum</keyword>
<protein>
    <recommendedName>
        <fullName evidence="11">Dynein axonemal assembly factor 1 homolog</fullName>
    </recommendedName>
    <alternativeName>
        <fullName evidence="13">Dynein regulatory complex subunit 3</fullName>
    </alternativeName>
</protein>
<dbReference type="EMBL" id="CAJPEX010002715">
    <property type="protein sequence ID" value="CAG0921404.1"/>
    <property type="molecule type" value="Genomic_DNA"/>
</dbReference>
<dbReference type="PANTHER" id="PTHR45973:SF12">
    <property type="entry name" value="DYNEIN REGULATORY COMPLEX SUBUNIT 3"/>
    <property type="match status" value="1"/>
</dbReference>
<dbReference type="InterPro" id="IPR025875">
    <property type="entry name" value="Leu-rich_rpt_4"/>
</dbReference>
<keyword evidence="5" id="KW-0677">Repeat</keyword>
<evidence type="ECO:0000256" key="12">
    <source>
        <dbReference type="ARBA" id="ARBA00038378"/>
    </source>
</evidence>
<dbReference type="InterPro" id="IPR050576">
    <property type="entry name" value="Cilia_flagella_integrity"/>
</dbReference>